<evidence type="ECO:0000256" key="1">
    <source>
        <dbReference type="SAM" id="MobiDB-lite"/>
    </source>
</evidence>
<reference evidence="2 3" key="1">
    <citation type="submission" date="2024-03" db="EMBL/GenBank/DDBJ databases">
        <title>Adaptation during the transition from Ophiocordyceps entomopathogen to insect associate is accompanied by gene loss and intensified selection.</title>
        <authorList>
            <person name="Ward C.M."/>
            <person name="Onetto C.A."/>
            <person name="Borneman A.R."/>
        </authorList>
    </citation>
    <scope>NUCLEOTIDE SEQUENCE [LARGE SCALE GENOMIC DNA]</scope>
    <source>
        <strain evidence="2">AWRI1</strain>
        <tissue evidence="2">Single Adult Female</tissue>
    </source>
</reference>
<protein>
    <submittedName>
        <fullName evidence="2">Uncharacterized protein</fullName>
    </submittedName>
</protein>
<comment type="caution">
    <text evidence="2">The sequence shown here is derived from an EMBL/GenBank/DDBJ whole genome shotgun (WGS) entry which is preliminary data.</text>
</comment>
<organism evidence="2 3">
    <name type="scientific">Parthenolecanium corni</name>
    <dbReference type="NCBI Taxonomy" id="536013"/>
    <lineage>
        <taxon>Eukaryota</taxon>
        <taxon>Metazoa</taxon>
        <taxon>Ecdysozoa</taxon>
        <taxon>Arthropoda</taxon>
        <taxon>Hexapoda</taxon>
        <taxon>Insecta</taxon>
        <taxon>Pterygota</taxon>
        <taxon>Neoptera</taxon>
        <taxon>Paraneoptera</taxon>
        <taxon>Hemiptera</taxon>
        <taxon>Sternorrhyncha</taxon>
        <taxon>Coccoidea</taxon>
        <taxon>Coccidae</taxon>
        <taxon>Parthenolecanium</taxon>
    </lineage>
</organism>
<feature type="region of interest" description="Disordered" evidence="1">
    <location>
        <begin position="51"/>
        <end position="74"/>
    </location>
</feature>
<gene>
    <name evidence="2" type="ORF">V9T40_008361</name>
</gene>
<evidence type="ECO:0000313" key="2">
    <source>
        <dbReference type="EMBL" id="KAK7600920.1"/>
    </source>
</evidence>
<dbReference type="Proteomes" id="UP001367676">
    <property type="component" value="Unassembled WGS sequence"/>
</dbReference>
<dbReference type="EMBL" id="JBBCAQ010000010">
    <property type="protein sequence ID" value="KAK7600920.1"/>
    <property type="molecule type" value="Genomic_DNA"/>
</dbReference>
<keyword evidence="3" id="KW-1185">Reference proteome</keyword>
<accession>A0AAN9Y805</accession>
<evidence type="ECO:0000313" key="3">
    <source>
        <dbReference type="Proteomes" id="UP001367676"/>
    </source>
</evidence>
<dbReference type="AlphaFoldDB" id="A0AAN9Y805"/>
<proteinExistence type="predicted"/>
<name>A0AAN9Y805_9HEMI</name>
<sequence length="74" mass="8132">MLYVTVECSLPYSLAEAVEITVSTVLKVETVTKARLRLKCDMILLAASSSPLTPRQSAAQTRNRVTTSFRGSRD</sequence>